<feature type="chain" id="PRO_5041374770" evidence="3">
    <location>
        <begin position="25"/>
        <end position="633"/>
    </location>
</feature>
<dbReference type="EMBL" id="JAUESC010000004">
    <property type="protein sequence ID" value="KAK0594973.1"/>
    <property type="molecule type" value="Genomic_DNA"/>
</dbReference>
<keyword evidence="3" id="KW-0732">Signal</keyword>
<feature type="domain" description="At1g61320/AtMIF1 LRR" evidence="5">
    <location>
        <begin position="198"/>
        <end position="342"/>
    </location>
</feature>
<dbReference type="PANTHER" id="PTHR34145">
    <property type="entry name" value="OS02G0105600 PROTEIN"/>
    <property type="match status" value="1"/>
</dbReference>
<comment type="similarity">
    <text evidence="1">Belongs to the jacalin lectin family.</text>
</comment>
<name>A0AA39VXN5_ACESA</name>
<reference evidence="6" key="1">
    <citation type="journal article" date="2022" name="Plant J.">
        <title>Strategies of tolerance reflected in two North American maple genomes.</title>
        <authorList>
            <person name="McEvoy S.L."/>
            <person name="Sezen U.U."/>
            <person name="Trouern-Trend A."/>
            <person name="McMahon S.M."/>
            <person name="Schaberg P.G."/>
            <person name="Yang J."/>
            <person name="Wegrzyn J.L."/>
            <person name="Swenson N.G."/>
        </authorList>
    </citation>
    <scope>NUCLEOTIDE SEQUENCE</scope>
    <source>
        <strain evidence="6">NS2018</strain>
    </source>
</reference>
<dbReference type="InterPro" id="IPR053772">
    <property type="entry name" value="At1g61320/At1g61330-like"/>
</dbReference>
<dbReference type="SUPFAM" id="SSF51101">
    <property type="entry name" value="Mannose-binding lectins"/>
    <property type="match status" value="1"/>
</dbReference>
<dbReference type="Proteomes" id="UP001168877">
    <property type="component" value="Unassembled WGS sequence"/>
</dbReference>
<dbReference type="SUPFAM" id="SSF52058">
    <property type="entry name" value="L domain-like"/>
    <property type="match status" value="1"/>
</dbReference>
<feature type="signal peptide" evidence="3">
    <location>
        <begin position="1"/>
        <end position="24"/>
    </location>
</feature>
<evidence type="ECO:0000256" key="3">
    <source>
        <dbReference type="SAM" id="SignalP"/>
    </source>
</evidence>
<dbReference type="InterPro" id="IPR036404">
    <property type="entry name" value="Jacalin-like_lectin_dom_sf"/>
</dbReference>
<organism evidence="6 7">
    <name type="scientific">Acer saccharum</name>
    <name type="common">Sugar maple</name>
    <dbReference type="NCBI Taxonomy" id="4024"/>
    <lineage>
        <taxon>Eukaryota</taxon>
        <taxon>Viridiplantae</taxon>
        <taxon>Streptophyta</taxon>
        <taxon>Embryophyta</taxon>
        <taxon>Tracheophyta</taxon>
        <taxon>Spermatophyta</taxon>
        <taxon>Magnoliopsida</taxon>
        <taxon>eudicotyledons</taxon>
        <taxon>Gunneridae</taxon>
        <taxon>Pentapetalae</taxon>
        <taxon>rosids</taxon>
        <taxon>malvids</taxon>
        <taxon>Sapindales</taxon>
        <taxon>Sapindaceae</taxon>
        <taxon>Hippocastanoideae</taxon>
        <taxon>Acereae</taxon>
        <taxon>Acer</taxon>
    </lineage>
</organism>
<feature type="domain" description="At1g61320/AtMIF1 LRR" evidence="5">
    <location>
        <begin position="352"/>
        <end position="434"/>
    </location>
</feature>
<reference evidence="6" key="2">
    <citation type="submission" date="2023-06" db="EMBL/GenBank/DDBJ databases">
        <authorList>
            <person name="Swenson N.G."/>
            <person name="Wegrzyn J.L."/>
            <person name="Mcevoy S.L."/>
        </authorList>
    </citation>
    <scope>NUCLEOTIDE SEQUENCE</scope>
    <source>
        <strain evidence="6">NS2018</strain>
        <tissue evidence="6">Leaf</tissue>
    </source>
</reference>
<dbReference type="InterPro" id="IPR032675">
    <property type="entry name" value="LRR_dom_sf"/>
</dbReference>
<proteinExistence type="inferred from homology"/>
<sequence length="633" mass="71761">MELNSQSLIGISLWLLLSCSLSYGTVQDIACLESVKNSLKDPYGYLNSSWNFNNDTEGFICKFTRVECLHPDENKGTIKLGPWGGPGGSAWDYDPGSGSSIIEIEIGHGDVVNSLAFKSIISATGKTVLSGKHGGTGGASRTVGDLANKNPERFCKNETIIFRKRLHRFTEFVDAFLVRFGNLKLCMQKFRLLIGLLDVEASSLLDKWIGLAIKNEVKDLDLNVQTYKNAMYTLPWIIFSAASLNALKLEGCKLEHIPEIIRLFSLKSLILKKVAINEEIVKKLTSQCPLLEDFSLDHFWGLKHISVVKPQKLKICSICGPINELKRIELAAPSLQQLAITCGVRGSIIIDVADCSNLKVLKLKGINLIDQEFHRLMSKVPMLEDLKVLSCALIERITISSYRLKKLSVSYCFKLKEIEIDTPNLLSFYYCNHPVLTSIVNAPCPWELYFKNAIDELGNRVDPDAQWFLNMKDFLGVSNQIRSLVIDVRSKRDSFNFEEFRNNLSSLPTEVEKLRVCLDAQPSSFAALLDGLLGICYSRKFYVYIQQELHHNYYEWLCNEMVNIDDNCCNSRNIKCWRHYLKDFKIKGLHFYGPSLNRRPLGVNAVMHLWPKLPNGILECRLDWCFPKSIKGF</sequence>
<evidence type="ECO:0000256" key="1">
    <source>
        <dbReference type="ARBA" id="ARBA00006568"/>
    </source>
</evidence>
<dbReference type="PANTHER" id="PTHR34145:SF28">
    <property type="entry name" value="F-BOX DOMAIN-CONTAINING PROTEIN"/>
    <property type="match status" value="1"/>
</dbReference>
<keyword evidence="7" id="KW-1185">Reference proteome</keyword>
<accession>A0AA39VXN5</accession>
<comment type="caution">
    <text evidence="6">The sequence shown here is derived from an EMBL/GenBank/DDBJ whole genome shotgun (WGS) entry which is preliminary data.</text>
</comment>
<dbReference type="InterPro" id="IPR055357">
    <property type="entry name" value="LRR_At1g61320_AtMIF1"/>
</dbReference>
<feature type="domain" description="Jacalin-type lectin" evidence="4">
    <location>
        <begin position="80"/>
        <end position="142"/>
    </location>
</feature>
<protein>
    <submittedName>
        <fullName evidence="6">Uncharacterized protein</fullName>
    </submittedName>
</protein>
<evidence type="ECO:0000259" key="4">
    <source>
        <dbReference type="Pfam" id="PF01419"/>
    </source>
</evidence>
<evidence type="ECO:0000259" key="5">
    <source>
        <dbReference type="Pfam" id="PF23622"/>
    </source>
</evidence>
<evidence type="ECO:0000313" key="7">
    <source>
        <dbReference type="Proteomes" id="UP001168877"/>
    </source>
</evidence>
<dbReference type="Gene3D" id="3.80.10.10">
    <property type="entry name" value="Ribonuclease Inhibitor"/>
    <property type="match status" value="1"/>
</dbReference>
<dbReference type="GO" id="GO:0030246">
    <property type="term" value="F:carbohydrate binding"/>
    <property type="evidence" value="ECO:0007669"/>
    <property type="project" value="UniProtKB-KW"/>
</dbReference>
<evidence type="ECO:0000313" key="6">
    <source>
        <dbReference type="EMBL" id="KAK0594973.1"/>
    </source>
</evidence>
<dbReference type="Gene3D" id="2.100.10.30">
    <property type="entry name" value="Jacalin-like lectin domain"/>
    <property type="match status" value="1"/>
</dbReference>
<dbReference type="Pfam" id="PF23622">
    <property type="entry name" value="LRR_At1g61320_AtMIF1"/>
    <property type="match status" value="2"/>
</dbReference>
<keyword evidence="2" id="KW-0430">Lectin</keyword>
<gene>
    <name evidence="6" type="ORF">LWI29_002287</name>
</gene>
<dbReference type="Pfam" id="PF01419">
    <property type="entry name" value="Jacalin"/>
    <property type="match status" value="1"/>
</dbReference>
<evidence type="ECO:0000256" key="2">
    <source>
        <dbReference type="ARBA" id="ARBA00022734"/>
    </source>
</evidence>
<dbReference type="InterPro" id="IPR001229">
    <property type="entry name" value="Jacalin-like_lectin_dom"/>
</dbReference>
<dbReference type="AlphaFoldDB" id="A0AA39VXN5"/>